<organism evidence="3 4">
    <name type="scientific">Necator americanus</name>
    <name type="common">Human hookworm</name>
    <dbReference type="NCBI Taxonomy" id="51031"/>
    <lineage>
        <taxon>Eukaryota</taxon>
        <taxon>Metazoa</taxon>
        <taxon>Ecdysozoa</taxon>
        <taxon>Nematoda</taxon>
        <taxon>Chromadorea</taxon>
        <taxon>Rhabditida</taxon>
        <taxon>Rhabditina</taxon>
        <taxon>Rhabditomorpha</taxon>
        <taxon>Strongyloidea</taxon>
        <taxon>Ancylostomatidae</taxon>
        <taxon>Bunostominae</taxon>
        <taxon>Necator</taxon>
    </lineage>
</organism>
<evidence type="ECO:0000259" key="2">
    <source>
        <dbReference type="PROSITE" id="PS50966"/>
    </source>
</evidence>
<sequence>MGRLQASSPMSFWENFRSPGVDMLLAGPTCGIQGCHESVLAQQKQGVHPLNPPASLGKRKSGVAMTFCGSQTDSNDVQPVGNGNLTLSDYLHFFEVLPLRTSYNSRHLLPGTNYCTCKYFEKQVMKRKNRMTCAHFLAAWLSLCFNSCTSTTVKERTVALIAQQMMCRSQEFF</sequence>
<comment type="caution">
    <text evidence="3">The sequence shown here is derived from an EMBL/GenBank/DDBJ whole genome shotgun (WGS) entry which is preliminary data.</text>
</comment>
<name>A0ABR1EHX4_NECAM</name>
<reference evidence="3 4" key="1">
    <citation type="submission" date="2023-08" db="EMBL/GenBank/DDBJ databases">
        <title>A Necator americanus chromosomal reference genome.</title>
        <authorList>
            <person name="Ilik V."/>
            <person name="Petrzelkova K.J."/>
            <person name="Pardy F."/>
            <person name="Fuh T."/>
            <person name="Niatou-Singa F.S."/>
            <person name="Gouil Q."/>
            <person name="Baker L."/>
            <person name="Ritchie M.E."/>
            <person name="Jex A.R."/>
            <person name="Gazzola D."/>
            <person name="Li H."/>
            <person name="Toshio Fujiwara R."/>
            <person name="Zhan B."/>
            <person name="Aroian R.V."/>
            <person name="Pafco B."/>
            <person name="Schwarz E.M."/>
        </authorList>
    </citation>
    <scope>NUCLEOTIDE SEQUENCE [LARGE SCALE GENOMIC DNA]</scope>
    <source>
        <strain evidence="3 4">Aroian</strain>
        <tissue evidence="3">Whole animal</tissue>
    </source>
</reference>
<keyword evidence="1" id="KW-0862">Zinc</keyword>
<keyword evidence="1" id="KW-0863">Zinc-finger</keyword>
<dbReference type="Proteomes" id="UP001303046">
    <property type="component" value="Unassembled WGS sequence"/>
</dbReference>
<feature type="domain" description="SWIM-type" evidence="2">
    <location>
        <begin position="103"/>
        <end position="144"/>
    </location>
</feature>
<gene>
    <name evidence="3" type="primary">Necator_chrX.g23282</name>
    <name evidence="3" type="ORF">RB195_023119</name>
</gene>
<accession>A0ABR1EHX4</accession>
<dbReference type="PROSITE" id="PS50966">
    <property type="entry name" value="ZF_SWIM"/>
    <property type="match status" value="1"/>
</dbReference>
<dbReference type="InterPro" id="IPR007527">
    <property type="entry name" value="Znf_SWIM"/>
</dbReference>
<keyword evidence="4" id="KW-1185">Reference proteome</keyword>
<protein>
    <recommendedName>
        <fullName evidence="2">SWIM-type domain-containing protein</fullName>
    </recommendedName>
</protein>
<dbReference type="EMBL" id="JAVFWL010000006">
    <property type="protein sequence ID" value="KAK6762282.1"/>
    <property type="molecule type" value="Genomic_DNA"/>
</dbReference>
<evidence type="ECO:0000313" key="3">
    <source>
        <dbReference type="EMBL" id="KAK6762282.1"/>
    </source>
</evidence>
<proteinExistence type="predicted"/>
<dbReference type="PROSITE" id="PS51257">
    <property type="entry name" value="PROKAR_LIPOPROTEIN"/>
    <property type="match status" value="1"/>
</dbReference>
<keyword evidence="1" id="KW-0479">Metal-binding</keyword>
<evidence type="ECO:0000256" key="1">
    <source>
        <dbReference type="PROSITE-ProRule" id="PRU00325"/>
    </source>
</evidence>
<evidence type="ECO:0000313" key="4">
    <source>
        <dbReference type="Proteomes" id="UP001303046"/>
    </source>
</evidence>